<evidence type="ECO:0000313" key="3">
    <source>
        <dbReference type="Proteomes" id="UP000248326"/>
    </source>
</evidence>
<comment type="caution">
    <text evidence="2">The sequence shown here is derived from an EMBL/GenBank/DDBJ whole genome shotgun (WGS) entry which is preliminary data.</text>
</comment>
<gene>
    <name evidence="2" type="ORF">DES52_10239</name>
</gene>
<evidence type="ECO:0000256" key="1">
    <source>
        <dbReference type="SAM" id="MobiDB-lite"/>
    </source>
</evidence>
<feature type="region of interest" description="Disordered" evidence="1">
    <location>
        <begin position="1"/>
        <end position="69"/>
    </location>
</feature>
<evidence type="ECO:0000313" key="2">
    <source>
        <dbReference type="EMBL" id="PYE55676.1"/>
    </source>
</evidence>
<protein>
    <submittedName>
        <fullName evidence="2">Uncharacterized protein</fullName>
    </submittedName>
</protein>
<proteinExistence type="predicted"/>
<dbReference type="AlphaFoldDB" id="A0A318SFN6"/>
<name>A0A318SFN6_9DEIO</name>
<feature type="compositionally biased region" description="Polar residues" evidence="1">
    <location>
        <begin position="34"/>
        <end position="45"/>
    </location>
</feature>
<sequence>MNDERDQRNEAERMQEGLARQQDHGRSGAGGAGSTNTPGNTTVGNDSVGGEGGGAVTDIDDTAGTSTPS</sequence>
<accession>A0A318SFN6</accession>
<keyword evidence="3" id="KW-1185">Reference proteome</keyword>
<dbReference type="EMBL" id="QJSX01000002">
    <property type="protein sequence ID" value="PYE55676.1"/>
    <property type="molecule type" value="Genomic_DNA"/>
</dbReference>
<feature type="compositionally biased region" description="Basic and acidic residues" evidence="1">
    <location>
        <begin position="1"/>
        <end position="26"/>
    </location>
</feature>
<dbReference type="RefSeq" id="WP_110885242.1">
    <property type="nucleotide sequence ID" value="NZ_QJSX01000002.1"/>
</dbReference>
<dbReference type="Proteomes" id="UP000248326">
    <property type="component" value="Unassembled WGS sequence"/>
</dbReference>
<reference evidence="2 3" key="1">
    <citation type="submission" date="2018-06" db="EMBL/GenBank/DDBJ databases">
        <title>Genomic Encyclopedia of Type Strains, Phase IV (KMG-IV): sequencing the most valuable type-strain genomes for metagenomic binning, comparative biology and taxonomic classification.</title>
        <authorList>
            <person name="Goeker M."/>
        </authorList>
    </citation>
    <scope>NUCLEOTIDE SEQUENCE [LARGE SCALE GENOMIC DNA]</scope>
    <source>
        <strain evidence="2 3">DSM 18048</strain>
    </source>
</reference>
<organism evidence="2 3">
    <name type="scientific">Deinococcus yavapaiensis KR-236</name>
    <dbReference type="NCBI Taxonomy" id="694435"/>
    <lineage>
        <taxon>Bacteria</taxon>
        <taxon>Thermotogati</taxon>
        <taxon>Deinococcota</taxon>
        <taxon>Deinococci</taxon>
        <taxon>Deinococcales</taxon>
        <taxon>Deinococcaceae</taxon>
        <taxon>Deinococcus</taxon>
    </lineage>
</organism>